<dbReference type="CDD" id="cd06582">
    <property type="entry name" value="TM_PBP1_LivH_like"/>
    <property type="match status" value="1"/>
</dbReference>
<gene>
    <name evidence="10" type="ORF">Q5761_09210</name>
</gene>
<dbReference type="RefSeq" id="WP_318750358.1">
    <property type="nucleotide sequence ID" value="NZ_CP132508.1"/>
</dbReference>
<reference evidence="10 11" key="1">
    <citation type="submission" date="2023-08" db="EMBL/GenBank/DDBJ databases">
        <title>Genome sequence of Thermaerobacter compostii strain Ins1, a spore-forming filamentous bacterium isolated from a deep geothermal reservoir.</title>
        <authorList>
            <person name="Bregnard D."/>
            <person name="Gonzalez D."/>
            <person name="Junier P."/>
        </authorList>
    </citation>
    <scope>NUCLEOTIDE SEQUENCE [LARGE SCALE GENOMIC DNA]</scope>
    <source>
        <strain evidence="10 11">Ins1</strain>
    </source>
</reference>
<evidence type="ECO:0000256" key="9">
    <source>
        <dbReference type="SAM" id="Phobius"/>
    </source>
</evidence>
<evidence type="ECO:0000256" key="5">
    <source>
        <dbReference type="ARBA" id="ARBA00022970"/>
    </source>
</evidence>
<evidence type="ECO:0000256" key="1">
    <source>
        <dbReference type="ARBA" id="ARBA00004651"/>
    </source>
</evidence>
<keyword evidence="5" id="KW-0029">Amino-acid transport</keyword>
<feature type="transmembrane region" description="Helical" evidence="9">
    <location>
        <begin position="134"/>
        <end position="158"/>
    </location>
</feature>
<keyword evidence="7 9" id="KW-0472">Membrane</keyword>
<dbReference type="InterPro" id="IPR001851">
    <property type="entry name" value="ABC_transp_permease"/>
</dbReference>
<sequence length="284" mass="30204">MSFYWLNVLGGLAYGALLFMIASGFTLIFGLMRVVNVAHTALYLLGVYLGLTMLLNKVNFWLAALVSGIAIMIVGLVIYRGFLHRYRTQELTTVLLSLGFSIILADVVLAIWGGDPRSVPPPPELAHSVQLFGVVFPAYWLAMIGLAAVVAILLGLLVRYTLLGAIIRAGVDDQEMLRALGVDVDKTFYLVFALGSFLAGLGGVLGGPITAAYPGLDAELLPLAFAVVIVGGMGSLAGAYLGSIIVGLVNAFGKALFPQLSYFTIFVPVAIIMAVRPRGLLGRR</sequence>
<evidence type="ECO:0000256" key="6">
    <source>
        <dbReference type="ARBA" id="ARBA00022989"/>
    </source>
</evidence>
<feature type="transmembrane region" description="Helical" evidence="9">
    <location>
        <begin position="256"/>
        <end position="275"/>
    </location>
</feature>
<evidence type="ECO:0000313" key="10">
    <source>
        <dbReference type="EMBL" id="WPD18532.1"/>
    </source>
</evidence>
<evidence type="ECO:0000256" key="3">
    <source>
        <dbReference type="ARBA" id="ARBA00022475"/>
    </source>
</evidence>
<feature type="transmembrane region" description="Helical" evidence="9">
    <location>
        <begin position="94"/>
        <end position="114"/>
    </location>
</feature>
<feature type="transmembrane region" description="Helical" evidence="9">
    <location>
        <begin position="188"/>
        <end position="211"/>
    </location>
</feature>
<evidence type="ECO:0000256" key="2">
    <source>
        <dbReference type="ARBA" id="ARBA00022448"/>
    </source>
</evidence>
<evidence type="ECO:0000256" key="4">
    <source>
        <dbReference type="ARBA" id="ARBA00022692"/>
    </source>
</evidence>
<comment type="subcellular location">
    <subcellularLocation>
        <location evidence="1">Cell membrane</location>
        <topology evidence="1">Multi-pass membrane protein</topology>
    </subcellularLocation>
</comment>
<evidence type="ECO:0000256" key="8">
    <source>
        <dbReference type="ARBA" id="ARBA00037998"/>
    </source>
</evidence>
<feature type="transmembrane region" description="Helical" evidence="9">
    <location>
        <begin position="223"/>
        <end position="249"/>
    </location>
</feature>
<dbReference type="EMBL" id="CP132508">
    <property type="protein sequence ID" value="WPD18532.1"/>
    <property type="molecule type" value="Genomic_DNA"/>
</dbReference>
<accession>A0ABZ0QPV2</accession>
<keyword evidence="6 9" id="KW-1133">Transmembrane helix</keyword>
<evidence type="ECO:0000256" key="7">
    <source>
        <dbReference type="ARBA" id="ARBA00023136"/>
    </source>
</evidence>
<comment type="similarity">
    <text evidence="8">Belongs to the binding-protein-dependent transport system permease family. LivHM subfamily.</text>
</comment>
<keyword evidence="4 9" id="KW-0812">Transmembrane</keyword>
<evidence type="ECO:0000313" key="11">
    <source>
        <dbReference type="Proteomes" id="UP001304683"/>
    </source>
</evidence>
<keyword evidence="3" id="KW-1003">Cell membrane</keyword>
<dbReference type="PANTHER" id="PTHR11795:SF442">
    <property type="entry name" value="ABC TRANSPORTER ATP-BINDING PROTEIN"/>
    <property type="match status" value="1"/>
</dbReference>
<dbReference type="InterPro" id="IPR052157">
    <property type="entry name" value="BCAA_transport_permease"/>
</dbReference>
<dbReference type="Pfam" id="PF02653">
    <property type="entry name" value="BPD_transp_2"/>
    <property type="match status" value="1"/>
</dbReference>
<protein>
    <submittedName>
        <fullName evidence="10">Branched-chain amino acid ABC transporter permease</fullName>
    </submittedName>
</protein>
<organism evidence="10 11">
    <name type="scientific">Thermaerobacter composti</name>
    <dbReference type="NCBI Taxonomy" id="554949"/>
    <lineage>
        <taxon>Bacteria</taxon>
        <taxon>Bacillati</taxon>
        <taxon>Bacillota</taxon>
        <taxon>Clostridia</taxon>
        <taxon>Eubacteriales</taxon>
        <taxon>Clostridiales Family XVII. Incertae Sedis</taxon>
        <taxon>Thermaerobacter</taxon>
    </lineage>
</organism>
<dbReference type="PANTHER" id="PTHR11795">
    <property type="entry name" value="BRANCHED-CHAIN AMINO ACID TRANSPORT SYSTEM PERMEASE PROTEIN LIVH"/>
    <property type="match status" value="1"/>
</dbReference>
<keyword evidence="2" id="KW-0813">Transport</keyword>
<feature type="transmembrane region" description="Helical" evidence="9">
    <location>
        <begin position="61"/>
        <end position="82"/>
    </location>
</feature>
<feature type="transmembrane region" description="Helical" evidence="9">
    <location>
        <begin position="37"/>
        <end position="55"/>
    </location>
</feature>
<feature type="transmembrane region" description="Helical" evidence="9">
    <location>
        <begin position="12"/>
        <end position="30"/>
    </location>
</feature>
<dbReference type="Proteomes" id="UP001304683">
    <property type="component" value="Chromosome"/>
</dbReference>
<proteinExistence type="inferred from homology"/>
<keyword evidence="11" id="KW-1185">Reference proteome</keyword>
<name>A0ABZ0QPV2_9FIRM</name>